<evidence type="ECO:0008006" key="3">
    <source>
        <dbReference type="Google" id="ProtNLM"/>
    </source>
</evidence>
<name>A0A1I4RCG9_ECTMO</name>
<keyword evidence="2" id="KW-1185">Reference proteome</keyword>
<dbReference type="AlphaFoldDB" id="A0A1I4RCG9"/>
<protein>
    <recommendedName>
        <fullName evidence="3">Preprotein translocase subunit YajC</fullName>
    </recommendedName>
</protein>
<dbReference type="EMBL" id="FOUO01000007">
    <property type="protein sequence ID" value="SFM49660.1"/>
    <property type="molecule type" value="Genomic_DNA"/>
</dbReference>
<organism evidence="1 2">
    <name type="scientific">Ectothiorhodospira mobilis</name>
    <dbReference type="NCBI Taxonomy" id="195064"/>
    <lineage>
        <taxon>Bacteria</taxon>
        <taxon>Pseudomonadati</taxon>
        <taxon>Pseudomonadota</taxon>
        <taxon>Gammaproteobacteria</taxon>
        <taxon>Chromatiales</taxon>
        <taxon>Ectothiorhodospiraceae</taxon>
        <taxon>Ectothiorhodospira</taxon>
    </lineage>
</organism>
<gene>
    <name evidence="1" type="ORF">SAMN05421721_10777</name>
</gene>
<evidence type="ECO:0000313" key="1">
    <source>
        <dbReference type="EMBL" id="SFM49660.1"/>
    </source>
</evidence>
<accession>A0A1I4RCG9</accession>
<sequence>MHILFLIASLVLLFMVVRLLLRTPDVKRPTPGQLGSRRMVRCDYCGLHVPEEEAVRDGDRAYCSEDHRRLAMTPESTRE</sequence>
<dbReference type="InterPro" id="IPR049708">
    <property type="entry name" value="PP0621-like"/>
</dbReference>
<proteinExistence type="predicted"/>
<dbReference type="STRING" id="195064.SAMN05421721_10777"/>
<dbReference type="Proteomes" id="UP000199556">
    <property type="component" value="Unassembled WGS sequence"/>
</dbReference>
<evidence type="ECO:0000313" key="2">
    <source>
        <dbReference type="Proteomes" id="UP000199556"/>
    </source>
</evidence>
<reference evidence="1 2" key="1">
    <citation type="submission" date="2016-10" db="EMBL/GenBank/DDBJ databases">
        <authorList>
            <person name="de Groot N.N."/>
        </authorList>
    </citation>
    <scope>NUCLEOTIDE SEQUENCE [LARGE SCALE GENOMIC DNA]</scope>
    <source>
        <strain evidence="1 2">DSM 4180</strain>
    </source>
</reference>
<dbReference type="RefSeq" id="WP_090484986.1">
    <property type="nucleotide sequence ID" value="NZ_FOUO01000007.1"/>
</dbReference>
<dbReference type="OrthoDB" id="9814432at2"/>
<dbReference type="NCBIfam" id="NF041023">
    <property type="entry name" value="PP0621_fam"/>
    <property type="match status" value="1"/>
</dbReference>